<dbReference type="Proteomes" id="UP000185891">
    <property type="component" value="Unassembled WGS sequence"/>
</dbReference>
<proteinExistence type="predicted"/>
<evidence type="ECO:0000313" key="2">
    <source>
        <dbReference type="EMBL" id="OGD68057.1"/>
    </source>
</evidence>
<gene>
    <name evidence="2" type="ORF">A3E89_02825</name>
</gene>
<keyword evidence="1" id="KW-1133">Transmembrane helix</keyword>
<evidence type="ECO:0000313" key="3">
    <source>
        <dbReference type="Proteomes" id="UP000185891"/>
    </source>
</evidence>
<comment type="caution">
    <text evidence="2">The sequence shown here is derived from an EMBL/GenBank/DDBJ whole genome shotgun (WGS) entry which is preliminary data.</text>
</comment>
<evidence type="ECO:0000256" key="1">
    <source>
        <dbReference type="SAM" id="Phobius"/>
    </source>
</evidence>
<protein>
    <submittedName>
        <fullName evidence="2">Uncharacterized protein</fullName>
    </submittedName>
</protein>
<keyword evidence="1" id="KW-0472">Membrane</keyword>
<dbReference type="EMBL" id="MFAA01000044">
    <property type="protein sequence ID" value="OGD68057.1"/>
    <property type="molecule type" value="Genomic_DNA"/>
</dbReference>
<reference evidence="2 3" key="1">
    <citation type="journal article" date="2016" name="Nat. Commun.">
        <title>Thousands of microbial genomes shed light on interconnected biogeochemical processes in an aquifer system.</title>
        <authorList>
            <person name="Anantharaman K."/>
            <person name="Brown C.T."/>
            <person name="Hug L.A."/>
            <person name="Sharon I."/>
            <person name="Castelle C.J."/>
            <person name="Probst A.J."/>
            <person name="Thomas B.C."/>
            <person name="Singh A."/>
            <person name="Wilkins M.J."/>
            <person name="Karaoz U."/>
            <person name="Brodie E.L."/>
            <person name="Williams K.H."/>
            <person name="Hubbard S.S."/>
            <person name="Banfield J.F."/>
        </authorList>
    </citation>
    <scope>NUCLEOTIDE SEQUENCE [LARGE SCALE GENOMIC DNA]</scope>
</reference>
<feature type="transmembrane region" description="Helical" evidence="1">
    <location>
        <begin position="77"/>
        <end position="99"/>
    </location>
</feature>
<accession>A0A1F5EKX1</accession>
<keyword evidence="1" id="KW-0812">Transmembrane</keyword>
<organism evidence="2 3">
    <name type="scientific">Candidatus Campbellbacteria bacterium RIFCSPHIGHO2_12_FULL_35_10</name>
    <dbReference type="NCBI Taxonomy" id="1797578"/>
    <lineage>
        <taxon>Bacteria</taxon>
        <taxon>Candidatus Campbelliibacteriota</taxon>
    </lineage>
</organism>
<dbReference type="AlphaFoldDB" id="A0A1F5EKX1"/>
<feature type="transmembrane region" description="Helical" evidence="1">
    <location>
        <begin position="12"/>
        <end position="36"/>
    </location>
</feature>
<sequence length="105" mass="11720">MQLDIYKNLNFSIGMAGIIDLAMLSVLLLLVIWLFALVANYKGTNDKVINYVGFGSVMIGLAHLFEIMMGYSSLGDVSFAVFFHRLLTTIGFVVIVFGLKYLMEK</sequence>
<name>A0A1F5EKX1_9BACT</name>
<feature type="transmembrane region" description="Helical" evidence="1">
    <location>
        <begin position="48"/>
        <end position="71"/>
    </location>
</feature>